<comment type="subcellular location">
    <subcellularLocation>
        <location evidence="1">Cytoplasm</location>
    </subcellularLocation>
</comment>
<dbReference type="PANTHER" id="PTHR45870">
    <property type="entry name" value="TUBULIN MONOGLYCYLASE TTLL3"/>
    <property type="match status" value="1"/>
</dbReference>
<dbReference type="KEGG" id="dci:103508618"/>
<evidence type="ECO:0000256" key="1">
    <source>
        <dbReference type="ARBA" id="ARBA00004496"/>
    </source>
</evidence>
<keyword evidence="6" id="KW-1185">Reference proteome</keyword>
<dbReference type="PANTHER" id="PTHR45870:SF2">
    <property type="entry name" value="TUBULIN MONOGLYCYLASE TTLL3"/>
    <property type="match status" value="1"/>
</dbReference>
<dbReference type="RefSeq" id="XP_008471398.1">
    <property type="nucleotide sequence ID" value="XM_008473176.2"/>
</dbReference>
<evidence type="ECO:0000256" key="4">
    <source>
        <dbReference type="ARBA" id="ARBA00022741"/>
    </source>
</evidence>
<evidence type="ECO:0000256" key="3">
    <source>
        <dbReference type="ARBA" id="ARBA00022598"/>
    </source>
</evidence>
<gene>
    <name evidence="7" type="primary">LOC103508618</name>
</gene>
<dbReference type="STRING" id="121845.A0A1S3D059"/>
<organism evidence="6 7">
    <name type="scientific">Diaphorina citri</name>
    <name type="common">Asian citrus psyllid</name>
    <dbReference type="NCBI Taxonomy" id="121845"/>
    <lineage>
        <taxon>Eukaryota</taxon>
        <taxon>Metazoa</taxon>
        <taxon>Ecdysozoa</taxon>
        <taxon>Arthropoda</taxon>
        <taxon>Hexapoda</taxon>
        <taxon>Insecta</taxon>
        <taxon>Pterygota</taxon>
        <taxon>Neoptera</taxon>
        <taxon>Paraneoptera</taxon>
        <taxon>Hemiptera</taxon>
        <taxon>Sternorrhyncha</taxon>
        <taxon>Psylloidea</taxon>
        <taxon>Psyllidae</taxon>
        <taxon>Diaphorininae</taxon>
        <taxon>Diaphorina</taxon>
    </lineage>
</organism>
<dbReference type="Pfam" id="PF03133">
    <property type="entry name" value="TTL"/>
    <property type="match status" value="1"/>
</dbReference>
<dbReference type="GO" id="GO:0070736">
    <property type="term" value="F:protein-glycine ligase activity, initiating"/>
    <property type="evidence" value="ECO:0007669"/>
    <property type="project" value="TreeGrafter"/>
</dbReference>
<name>A0A1S3D059_DIACI</name>
<proteinExistence type="predicted"/>
<dbReference type="GeneID" id="103508618"/>
<dbReference type="Proteomes" id="UP000079169">
    <property type="component" value="Unplaced"/>
</dbReference>
<dbReference type="GO" id="GO:0060271">
    <property type="term" value="P:cilium assembly"/>
    <property type="evidence" value="ECO:0007669"/>
    <property type="project" value="TreeGrafter"/>
</dbReference>
<keyword evidence="2" id="KW-0963">Cytoplasm</keyword>
<evidence type="ECO:0000313" key="7">
    <source>
        <dbReference type="RefSeq" id="XP_008471398.1"/>
    </source>
</evidence>
<dbReference type="GO" id="GO:0005524">
    <property type="term" value="F:ATP binding"/>
    <property type="evidence" value="ECO:0007669"/>
    <property type="project" value="UniProtKB-KW"/>
</dbReference>
<dbReference type="PaxDb" id="121845-A0A1S3D059"/>
<dbReference type="AlphaFoldDB" id="A0A1S3D059"/>
<dbReference type="PROSITE" id="PS51221">
    <property type="entry name" value="TTL"/>
    <property type="match status" value="1"/>
</dbReference>
<keyword evidence="5" id="KW-0067">ATP-binding</keyword>
<dbReference type="GO" id="GO:0005930">
    <property type="term" value="C:axoneme"/>
    <property type="evidence" value="ECO:0007669"/>
    <property type="project" value="TreeGrafter"/>
</dbReference>
<evidence type="ECO:0000256" key="2">
    <source>
        <dbReference type="ARBA" id="ARBA00022490"/>
    </source>
</evidence>
<accession>A0A1S3D059</accession>
<dbReference type="GO" id="GO:0003341">
    <property type="term" value="P:cilium movement"/>
    <property type="evidence" value="ECO:0007669"/>
    <property type="project" value="TreeGrafter"/>
</dbReference>
<sequence>MPQDACSDCVYRGCSLRAARVALIEVSGELVGVGWGKRTSRTIPWTTFDFAESICLKRIKSIHLEFVECNTPDRYQLEEPEDITQAWTEFGQDVYNLMNQIFTFKFIHEDEMQHIYARAKHVVESSEEYDRQEMYDGTHNVWVLKPVANCSGHGIRLYRQLEDIKRAVGPLKNLTYARYVLQKYIEKPLLIHGVKFDLRVWYVITNIDKFKIWVYHEGYVRFCSKPHSNILLDEMRHLTNVRIQKQYRNIRDPPQLPAELMWDFKQLRDYFTKNLNLPRRWDMIMRAMEESIVTIMRCAQSVNYIDLRKNSFQLFGADFLIHENYQPCLIEVNNGPGLSPTTSIIAKKTTELLTDIIKVIAAERNPLSSFQPSVDTGKFNLVYCKELGLSQATDKEKLMQTMKTTQVDLVEWKKAVKPKRIHRTMSDKRKAV</sequence>
<evidence type="ECO:0000313" key="6">
    <source>
        <dbReference type="Proteomes" id="UP000079169"/>
    </source>
</evidence>
<reference evidence="7" key="1">
    <citation type="submission" date="2025-08" db="UniProtKB">
        <authorList>
            <consortium name="RefSeq"/>
        </authorList>
    </citation>
    <scope>IDENTIFICATION</scope>
</reference>
<dbReference type="GO" id="GO:0015630">
    <property type="term" value="C:microtubule cytoskeleton"/>
    <property type="evidence" value="ECO:0007669"/>
    <property type="project" value="TreeGrafter"/>
</dbReference>
<dbReference type="InterPro" id="IPR051437">
    <property type="entry name" value="TTLL_monoglycylase"/>
</dbReference>
<keyword evidence="3" id="KW-0436">Ligase</keyword>
<dbReference type="Gene3D" id="3.30.470.20">
    <property type="entry name" value="ATP-grasp fold, B domain"/>
    <property type="match status" value="1"/>
</dbReference>
<dbReference type="InterPro" id="IPR004344">
    <property type="entry name" value="TTL/TTLL_fam"/>
</dbReference>
<protein>
    <submittedName>
        <fullName evidence="7">Tubulin glycylase 3A-like</fullName>
    </submittedName>
</protein>
<evidence type="ECO:0000256" key="5">
    <source>
        <dbReference type="ARBA" id="ARBA00022840"/>
    </source>
</evidence>
<dbReference type="SUPFAM" id="SSF56059">
    <property type="entry name" value="Glutathione synthetase ATP-binding domain-like"/>
    <property type="match status" value="1"/>
</dbReference>
<keyword evidence="4" id="KW-0547">Nucleotide-binding</keyword>